<dbReference type="Pfam" id="PF20682">
    <property type="entry name" value="Hanta_Gc_C"/>
    <property type="match status" value="1"/>
</dbReference>
<comment type="function">
    <molecule>Glycoprotein N</molecule>
    <text evidence="17">Plays a role in virion attachment to host receptor. This attachment induces virion internalization predominantly through clathrin-dependent endocytosis. Glycoprotein N probably locks the Gn-Gc complex in a prefusion state.</text>
</comment>
<dbReference type="Gene3D" id="1.10.8.1320">
    <property type="match status" value="2"/>
</dbReference>
<feature type="domain" description="Non-Structural protein M" evidence="25">
    <location>
        <begin position="858"/>
        <end position="958"/>
    </location>
</feature>
<keyword evidence="11 17" id="KW-1043">Host membrane</keyword>
<evidence type="ECO:0000256" key="8">
    <source>
        <dbReference type="ARBA" id="ARBA00022804"/>
    </source>
</evidence>
<evidence type="ECO:0000313" key="26">
    <source>
        <dbReference type="EMBL" id="ADV31331.1"/>
    </source>
</evidence>
<accession>E7C166</accession>
<organism evidence="26">
    <name type="scientific">Orthonairovirus haemorrhagiae</name>
    <dbReference type="NCBI Taxonomy" id="3052518"/>
    <lineage>
        <taxon>Viruses</taxon>
        <taxon>Riboviria</taxon>
        <taxon>Orthornavirae</taxon>
        <taxon>Negarnaviricota</taxon>
        <taxon>Polyploviricotina</taxon>
        <taxon>Bunyaviricetes</taxon>
        <taxon>Hareavirales</taxon>
        <taxon>Nairoviridae</taxon>
        <taxon>Orthonairovirus</taxon>
    </lineage>
</organism>
<dbReference type="InterPro" id="IPR048791">
    <property type="entry name" value="Gc_C_bunya"/>
</dbReference>
<feature type="compositionally biased region" description="Polar residues" evidence="18">
    <location>
        <begin position="84"/>
        <end position="100"/>
    </location>
</feature>
<keyword evidence="4 17" id="KW-1168">Fusion of virus membrane with host membrane</keyword>
<dbReference type="GO" id="GO:0075512">
    <property type="term" value="P:clathrin-dependent endocytosis of virus by host cell"/>
    <property type="evidence" value="ECO:0007669"/>
    <property type="project" value="UniProtKB-UniRule"/>
</dbReference>
<keyword evidence="6 17" id="KW-0945">Host-virus interaction</keyword>
<dbReference type="Pfam" id="PF20726">
    <property type="entry name" value="Nairovirus_Gn"/>
    <property type="match status" value="1"/>
</dbReference>
<dbReference type="Pfam" id="PF20727">
    <property type="entry name" value="Nairovirus_MLD"/>
    <property type="match status" value="1"/>
</dbReference>
<comment type="subcellular location">
    <subcellularLocation>
        <location evidence="1 17">Host Golgi apparatus membrane</location>
        <topology evidence="1">Single-pass type I membrane protein</topology>
    </subcellularLocation>
    <subcellularLocation>
        <location evidence="3 17">Host endoplasmic reticulum membrane</location>
        <topology evidence="3 17">Single-pass type I membrane protein</topology>
    </subcellularLocation>
    <subcellularLocation>
        <location evidence="17">Virion membrane</location>
        <topology evidence="17">Multi-pass membrane protein</topology>
    </subcellularLocation>
    <subcellularLocation>
        <location evidence="2">Virion membrane</location>
        <topology evidence="2">Single-pass membrane protein</topology>
    </subcellularLocation>
    <subcellularLocation>
        <location evidence="17">Virion membrane</location>
        <topology evidence="17">Single-pass type I membrane protein</topology>
    </subcellularLocation>
    <text evidence="17">Interaction between Glycoprotein C and Glycoprotein N is essential for proper targeting of Glycoprotein C to the Golgi complex, where virion budding occurs.</text>
</comment>
<keyword evidence="7 17" id="KW-1162">Viral penetration into host cytoplasm</keyword>
<reference evidence="26" key="1">
    <citation type="journal article" date="2010" name="Scand. J. Infect. Dis.">
        <title>The Bulgarian vaccine Crimean-Congo haemorrhagic fever virus strain.</title>
        <authorList>
            <person name="Papa A."/>
            <person name="Papadimitriou E."/>
            <person name="Christova I."/>
        </authorList>
    </citation>
    <scope>NUCLEOTIDE SEQUENCE</scope>
    <source>
        <strain evidence="26">V42/81</strain>
    </source>
</reference>
<feature type="transmembrane region" description="Helical" evidence="19">
    <location>
        <begin position="1599"/>
        <end position="1624"/>
    </location>
</feature>
<protein>
    <recommendedName>
        <fullName evidence="17">Envelopment polyprotein</fullName>
    </recommendedName>
    <alternativeName>
        <fullName evidence="17">M polyprotein</fullName>
    </alternativeName>
    <component>
        <recommendedName>
            <fullName evidence="17">Mucin-like variable region</fullName>
        </recommendedName>
    </component>
    <component>
        <recommendedName>
            <fullName evidence="17">GP38</fullName>
        </recommendedName>
    </component>
    <component>
        <recommendedName>
            <fullName evidence="17">Glycoprotein N</fullName>
            <shortName evidence="17">Gn</shortName>
        </recommendedName>
    </component>
    <component>
        <recommendedName>
            <fullName evidence="17">Non-Structural protein M</fullName>
            <shortName evidence="17">NSm</shortName>
        </recommendedName>
    </component>
    <component>
        <recommendedName>
            <fullName evidence="17">Glycoprotein C</fullName>
            <shortName evidence="17">Gc</shortName>
        </recommendedName>
    </component>
</protein>
<feature type="domain" description="GP38 nairovirus" evidence="21">
    <location>
        <begin position="271"/>
        <end position="512"/>
    </location>
</feature>
<dbReference type="InterPro" id="IPR012487">
    <property type="entry name" value="Nairovirus_M"/>
</dbReference>
<evidence type="ECO:0000256" key="1">
    <source>
        <dbReference type="ARBA" id="ARBA00004244"/>
    </source>
</evidence>
<dbReference type="InterPro" id="IPR048796">
    <property type="entry name" value="NSm_dom_nairovirus"/>
</dbReference>
<keyword evidence="12 17" id="KW-0472">Membrane</keyword>
<evidence type="ECO:0000259" key="21">
    <source>
        <dbReference type="Pfam" id="PF07948"/>
    </source>
</evidence>
<sequence>MPTNTMHTLLVCFILYLQLLGLGGAHVQPNATEHNRTNTTTAPGTSHSLKPLVSTTPPQAPESSTIKPTTPTSETEGSGEATPLSNTIQAPSSPETTSERPATAVISTSGTDSTNSTTQTTDNNPTTTVGTSPSSSPSTPSTPQGIHHHARSLLSVTSPETVTTPKPTSPREMSSETSNQHSAMSRTPTHHTVTQVSTENTSHSTPRQPESSAQPTSSSPMTSPAQSTLLMSAAPTAVQSIHPSPTNRSKRNLETEIILTLSQGLKKYYGKILKLLHLTLEEDTEGLLEWCKRNLGSNCDDDFFQKRIEEFFMTGEGYFNEVLQFKTPSTVSPTEPSHARLPTAEPFKSYFAKGFLSIDSGYFSAKCYSRSSTSGLQLINVTQHPARIAETPGPKTTSLKTINCINLRASVFKENREIEISVLLPQIAVNLSNCHVVINSHVCDYSLDTDGPVRLPRINHEGTFIPGTYKIVIDKKNKLNDRCTLVTNCVIKGREVRKGQSVLRQYKTEIKIGKASTGSRKLLSKEPGDDCISRTQLMRTETAEIHDDNYGGPGDKITICNGSTIVDQRLGSELGCYTINRVKSFKLCENSATGKACEVDSTPVKCRQGFCLKITQEGRGHVKLSRGSEVVLDACDSSCEVMIPKGTGDILVDCSGGQQHFLKDNLIDLECPHIPLLGKLAIYICRMSNHPRTTMAFLFWFGFGYVITCILCKALFYSLIIIGTLGKKIKQYRELKPQTCTICETAPVNAIDAEMHDLNCSYNICPYCASRLTSDGLARHVTQCPKRKEKVEETELYLNLERIPWIVRKLLQVSESTGVVLKRSSWLIVLLVLLTVSLSPVQSAPVGHGKTIETYQTREGFTSICLFMLGSILFIVSCIVKGLVDSVSDSFFPGLSVCKTCSISSINGFEIESHKCYCSLFCCPYCRHCSADREIHQLHLSICRKRRTGSNVMLAVCKRMCFRATIEVSRRALLIRSIINTTFVICILTLTICVVSTSAVEMENLPAGTWEREEDLTNFCHQECQVTETECLCPYEALVLRKPLFLDSIVKGKKNLLNSTSLETSLSIEAPWGAINIQSTFKPTVSAANIALSWSSVEHRGNKILVSGRSESIMKLEERTGVSWNLGVEDASESKLLTVSIMDLSQMYSPVFEYLSGDRQVEEWPKATCTGDCPERCGCTSSTCLHKEWPHSRNWRCNPTWCWGVGTGCTCCGVDVKDLFIDHMFVKWKVEYIKTEAIVCVELTSQERQCSLIEAGTRFNLGPVTITLSEPRNIQQKLPPEIITLHPKIEEGFFDLMHVQKVLSASTVCKLQSCTHGIPGDLQVYHIGNLLKGDRVNGHLIHKIEPHFNTSWMSWDGCDLDYYCNMGDWPSCTYTGVTQHNHAAFVNLLNIETDYTKTFHFHSKRVTAHGETPQLDLKARPAYGAGEITVLVEVADMELHTKKVEISGLKFASLACTGCYACSSGISCKVRIHVDEPDELTVHVKSNDPDVVAASTSLMARKLESGTDSTFKAFSAMPKTSLCFYIVEREYCKSCSEDDTQKCVETKLEQPQSILIEHKGTIIGKQNDTCTAKASCWLESVKSFFYGLKNMLGSVFGNFFIGILLFLAPFVLLVLFFMFGWKILFCFKCCRRTRGLFKYRHLKEDEETGYRRIIERLNSKKGKNRLLDGERLADRKIAELFSTKTHIG</sequence>
<feature type="transmembrane region" description="Helical" evidence="19">
    <location>
        <begin position="824"/>
        <end position="841"/>
    </location>
</feature>
<feature type="domain" description="Hantavirus glycoprotein Gc N-terminal" evidence="20">
    <location>
        <begin position="1086"/>
        <end position="1413"/>
    </location>
</feature>
<feature type="transmembrane region" description="Helical" evidence="19">
    <location>
        <begin position="973"/>
        <end position="997"/>
    </location>
</feature>
<keyword evidence="16 17" id="KW-1160">Virus entry into host cell</keyword>
<evidence type="ECO:0000256" key="5">
    <source>
        <dbReference type="ARBA" id="ARBA00022510"/>
    </source>
</evidence>
<dbReference type="EMBL" id="GU477490">
    <property type="protein sequence ID" value="ADV31331.1"/>
    <property type="molecule type" value="Viral_cRNA"/>
</dbReference>
<dbReference type="Pfam" id="PF01561">
    <property type="entry name" value="Hanta_Gc_N"/>
    <property type="match status" value="1"/>
</dbReference>
<keyword evidence="10 17" id="KW-0946">Virion</keyword>
<keyword evidence="15 17" id="KW-1038">Host endoplasmic reticulum</keyword>
<evidence type="ECO:0000256" key="11">
    <source>
        <dbReference type="ARBA" id="ARBA00022870"/>
    </source>
</evidence>
<keyword evidence="17" id="KW-1165">Clathrin-mediated endocytosis of virus by host</keyword>
<evidence type="ECO:0000256" key="7">
    <source>
        <dbReference type="ARBA" id="ARBA00022595"/>
    </source>
</evidence>
<keyword evidence="17" id="KW-0261">Viral envelope protein</keyword>
<proteinExistence type="inferred from homology"/>
<evidence type="ECO:0000259" key="20">
    <source>
        <dbReference type="Pfam" id="PF01561"/>
    </source>
</evidence>
<feature type="compositionally biased region" description="Polar residues" evidence="18">
    <location>
        <begin position="30"/>
        <end position="67"/>
    </location>
</feature>
<keyword evidence="19" id="KW-0812">Transmembrane</keyword>
<keyword evidence="5 17" id="KW-1170">Fusion of virus membrane with host endosomal membrane</keyword>
<dbReference type="GO" id="GO:0044167">
    <property type="term" value="C:host cell endoplasmic reticulum membrane"/>
    <property type="evidence" value="ECO:0007669"/>
    <property type="project" value="UniProtKB-SubCell"/>
</dbReference>
<evidence type="ECO:0000256" key="15">
    <source>
        <dbReference type="ARBA" id="ARBA00023184"/>
    </source>
</evidence>
<evidence type="ECO:0000256" key="13">
    <source>
        <dbReference type="ARBA" id="ARBA00023157"/>
    </source>
</evidence>
<dbReference type="Pfam" id="PF07948">
    <property type="entry name" value="Nairovirus_GP38"/>
    <property type="match status" value="1"/>
</dbReference>
<dbReference type="GO" id="GO:0019031">
    <property type="term" value="C:viral envelope"/>
    <property type="evidence" value="ECO:0007669"/>
    <property type="project" value="UniProtKB-UniRule"/>
</dbReference>
<evidence type="ECO:0000256" key="18">
    <source>
        <dbReference type="SAM" id="MobiDB-lite"/>
    </source>
</evidence>
<feature type="compositionally biased region" description="Low complexity" evidence="18">
    <location>
        <begin position="107"/>
        <end position="143"/>
    </location>
</feature>
<feature type="transmembrane region" description="Helical" evidence="19">
    <location>
        <begin position="861"/>
        <end position="884"/>
    </location>
</feature>
<evidence type="ECO:0000259" key="22">
    <source>
        <dbReference type="Pfam" id="PF20682"/>
    </source>
</evidence>
<keyword evidence="17" id="KW-1164">Virus endocytosis by host</keyword>
<evidence type="ECO:0000256" key="16">
    <source>
        <dbReference type="ARBA" id="ARBA00023296"/>
    </source>
</evidence>
<comment type="function">
    <molecule>Glycoprotein C</molecule>
    <text evidence="17">Binds to host cell surface receptor LDLR and mediates fusion between viral and cellular membranes. Attachment to receptor induces virion internalization predominantly through clathrin-dependent endocytosis. Class II fusion protein that promotes fusion of viral membrane with host endosomal membrane after endocytosis of the virion. Exposure of the glycoprotein spikes to potassium is necessary for the conformational change leading to fusion.</text>
</comment>
<evidence type="ECO:0000259" key="23">
    <source>
        <dbReference type="Pfam" id="PF20726"/>
    </source>
</evidence>
<dbReference type="Pfam" id="PF20728">
    <property type="entry name" value="Nairovirus_NSm"/>
    <property type="match status" value="1"/>
</dbReference>
<dbReference type="GO" id="GO:0039654">
    <property type="term" value="P:fusion of virus membrane with host endosome membrane"/>
    <property type="evidence" value="ECO:0007669"/>
    <property type="project" value="UniProtKB-UniRule"/>
</dbReference>
<feature type="compositionally biased region" description="Polar residues" evidence="18">
    <location>
        <begin position="154"/>
        <end position="226"/>
    </location>
</feature>
<feature type="domain" description="Glycoprotein Gc C-terminal bunyavirales" evidence="22">
    <location>
        <begin position="1414"/>
        <end position="1635"/>
    </location>
</feature>
<feature type="domain" description="Mucin-like" evidence="24">
    <location>
        <begin position="34"/>
        <end position="251"/>
    </location>
</feature>
<evidence type="ECO:0000256" key="4">
    <source>
        <dbReference type="ARBA" id="ARBA00022506"/>
    </source>
</evidence>
<keyword evidence="13" id="KW-1015">Disulfide bond</keyword>
<evidence type="ECO:0000259" key="25">
    <source>
        <dbReference type="Pfam" id="PF20728"/>
    </source>
</evidence>
<dbReference type="PIRSF" id="PIRSF003962">
    <property type="entry name" value="M_poly_NairoV"/>
    <property type="match status" value="1"/>
</dbReference>
<evidence type="ECO:0000256" key="6">
    <source>
        <dbReference type="ARBA" id="ARBA00022581"/>
    </source>
</evidence>
<dbReference type="GO" id="GO:0016020">
    <property type="term" value="C:membrane"/>
    <property type="evidence" value="ECO:0007669"/>
    <property type="project" value="UniProtKB-UniRule"/>
</dbReference>
<evidence type="ECO:0000256" key="14">
    <source>
        <dbReference type="ARBA" id="ARBA00023180"/>
    </source>
</evidence>
<evidence type="ECO:0000259" key="24">
    <source>
        <dbReference type="Pfam" id="PF20727"/>
    </source>
</evidence>
<evidence type="ECO:0000256" key="2">
    <source>
        <dbReference type="ARBA" id="ARBA00004381"/>
    </source>
</evidence>
<feature type="compositionally biased region" description="Low complexity" evidence="18">
    <location>
        <begin position="68"/>
        <end position="83"/>
    </location>
</feature>
<dbReference type="GO" id="GO:0044178">
    <property type="term" value="C:host cell Golgi membrane"/>
    <property type="evidence" value="ECO:0007669"/>
    <property type="project" value="UniProtKB-SubCell"/>
</dbReference>
<evidence type="ECO:0000256" key="10">
    <source>
        <dbReference type="ARBA" id="ARBA00022844"/>
    </source>
</evidence>
<keyword evidence="8 17" id="KW-1161">Viral attachment to host cell</keyword>
<feature type="transmembrane region" description="Helical" evidence="19">
    <location>
        <begin position="697"/>
        <end position="726"/>
    </location>
</feature>
<keyword evidence="19" id="KW-1133">Transmembrane helix</keyword>
<feature type="domain" description="Structural glycoprotein Gn nairovirus" evidence="23">
    <location>
        <begin position="526"/>
        <end position="846"/>
    </location>
</feature>
<dbReference type="GO" id="GO:0019062">
    <property type="term" value="P:virion attachment to host cell"/>
    <property type="evidence" value="ECO:0007669"/>
    <property type="project" value="UniProtKB-UniRule"/>
</dbReference>
<evidence type="ECO:0000256" key="3">
    <source>
        <dbReference type="ARBA" id="ARBA00004482"/>
    </source>
</evidence>
<dbReference type="InterPro" id="IPR002532">
    <property type="entry name" value="Hanta_Gc_N"/>
</dbReference>
<evidence type="ECO:0000256" key="17">
    <source>
        <dbReference type="PIRNR" id="PIRNR003962"/>
    </source>
</evidence>
<feature type="region of interest" description="Disordered" evidence="18">
    <location>
        <begin position="30"/>
        <end position="226"/>
    </location>
</feature>
<dbReference type="InterPro" id="IPR049491">
    <property type="entry name" value="MLD_nairovirus"/>
</dbReference>
<dbReference type="GO" id="GO:0055036">
    <property type="term" value="C:virion membrane"/>
    <property type="evidence" value="ECO:0007669"/>
    <property type="project" value="UniProtKB-SubCell"/>
</dbReference>
<keyword evidence="14" id="KW-0325">Glycoprotein</keyword>
<dbReference type="InterPro" id="IPR048529">
    <property type="entry name" value="GP38_nairovirus"/>
</dbReference>
<comment type="similarity">
    <text evidence="17">Belongs to the nairovirus envelope glycoprotein family.</text>
</comment>
<keyword evidence="9 17" id="KW-1040">Host Golgi apparatus</keyword>
<dbReference type="InterPro" id="IPR048801">
    <property type="entry name" value="Gn_nairovirus"/>
</dbReference>
<evidence type="ECO:0000256" key="19">
    <source>
        <dbReference type="SAM" id="Phobius"/>
    </source>
</evidence>
<evidence type="ECO:0000256" key="12">
    <source>
        <dbReference type="ARBA" id="ARBA00023136"/>
    </source>
</evidence>
<evidence type="ECO:0000256" key="9">
    <source>
        <dbReference type="ARBA" id="ARBA00022812"/>
    </source>
</evidence>
<name>E7C166_9VIRU</name>